<evidence type="ECO:0008006" key="7">
    <source>
        <dbReference type="Google" id="ProtNLM"/>
    </source>
</evidence>
<dbReference type="Proteomes" id="UP001207736">
    <property type="component" value="Unassembled WGS sequence"/>
</dbReference>
<dbReference type="AlphaFoldDB" id="A0AAV5AYB6"/>
<sequence length="142" mass="15100">MFKENNKNSATETTIGGNNRIVSGTKIKGEVNSQSDFRIDGEVEGTIQTSGRVVVGKTGIIKGKVICTNADIEGTIQGTLQVKNTLSLKSTARIEGEVLVEKLAIEPGAIFNVTCTMGGNNEKSATQPLFGKDTKPIEKTDK</sequence>
<proteinExistence type="inferred from homology"/>
<gene>
    <name evidence="3" type="ORF">RCZ15_14950</name>
    <name evidence="4" type="ORF">RCZ16_15180</name>
</gene>
<feature type="compositionally biased region" description="Basic and acidic residues" evidence="2">
    <location>
        <begin position="132"/>
        <end position="142"/>
    </location>
</feature>
<evidence type="ECO:0000313" key="5">
    <source>
        <dbReference type="Proteomes" id="UP001207736"/>
    </source>
</evidence>
<dbReference type="Pfam" id="PF04519">
    <property type="entry name" value="Bactofilin"/>
    <property type="match status" value="1"/>
</dbReference>
<dbReference type="PANTHER" id="PTHR35024">
    <property type="entry name" value="HYPOTHETICAL CYTOSOLIC PROTEIN"/>
    <property type="match status" value="1"/>
</dbReference>
<dbReference type="PANTHER" id="PTHR35024:SF4">
    <property type="entry name" value="POLYMER-FORMING CYTOSKELETAL PROTEIN"/>
    <property type="match status" value="1"/>
</dbReference>
<feature type="region of interest" description="Disordered" evidence="2">
    <location>
        <begin position="122"/>
        <end position="142"/>
    </location>
</feature>
<evidence type="ECO:0000313" key="4">
    <source>
        <dbReference type="EMBL" id="GJM53201.1"/>
    </source>
</evidence>
<evidence type="ECO:0000313" key="6">
    <source>
        <dbReference type="Proteomes" id="UP001208692"/>
    </source>
</evidence>
<protein>
    <recommendedName>
        <fullName evidence="7">Polymer-forming cytoskeletal protein</fullName>
    </recommendedName>
</protein>
<comment type="caution">
    <text evidence="3">The sequence shown here is derived from an EMBL/GenBank/DDBJ whole genome shotgun (WGS) entry which is preliminary data.</text>
</comment>
<evidence type="ECO:0000256" key="2">
    <source>
        <dbReference type="SAM" id="MobiDB-lite"/>
    </source>
</evidence>
<keyword evidence="6" id="KW-1185">Reference proteome</keyword>
<name>A0AAV5AYB6_9FLAO</name>
<dbReference type="EMBL" id="BQKA01000029">
    <property type="protein sequence ID" value="GJM50522.1"/>
    <property type="molecule type" value="Genomic_DNA"/>
</dbReference>
<reference evidence="3 6" key="1">
    <citation type="submission" date="2021-11" db="EMBL/GenBank/DDBJ databases">
        <title>Draft genome sequence of Capnocytophaga sp. strain KC07075 isolated from cat oral cavity.</title>
        <authorList>
            <person name="Suzuki M."/>
            <person name="Imaoka K."/>
            <person name="Kimura M."/>
            <person name="Morikawa S."/>
            <person name="Maeda K."/>
        </authorList>
    </citation>
    <scope>NUCLEOTIDE SEQUENCE</scope>
    <source>
        <strain evidence="3">KC07075</strain>
        <strain evidence="4 6">KC07079</strain>
    </source>
</reference>
<comment type="similarity">
    <text evidence="1">Belongs to the bactofilin family.</text>
</comment>
<evidence type="ECO:0000256" key="1">
    <source>
        <dbReference type="ARBA" id="ARBA00044755"/>
    </source>
</evidence>
<dbReference type="RefSeq" id="WP_264847411.1">
    <property type="nucleotide sequence ID" value="NZ_BPMA01000056.1"/>
</dbReference>
<accession>A0AAV5AYB6</accession>
<organism evidence="3 5">
    <name type="scientific">Capnocytophaga catalasegens</name>
    <dbReference type="NCBI Taxonomy" id="1004260"/>
    <lineage>
        <taxon>Bacteria</taxon>
        <taxon>Pseudomonadati</taxon>
        <taxon>Bacteroidota</taxon>
        <taxon>Flavobacteriia</taxon>
        <taxon>Flavobacteriales</taxon>
        <taxon>Flavobacteriaceae</taxon>
        <taxon>Capnocytophaga</taxon>
    </lineage>
</organism>
<evidence type="ECO:0000313" key="3">
    <source>
        <dbReference type="EMBL" id="GJM50522.1"/>
    </source>
</evidence>
<dbReference type="EMBL" id="BQKB01000029">
    <property type="protein sequence ID" value="GJM53201.1"/>
    <property type="molecule type" value="Genomic_DNA"/>
</dbReference>
<dbReference type="Proteomes" id="UP001208692">
    <property type="component" value="Unassembled WGS sequence"/>
</dbReference>
<dbReference type="InterPro" id="IPR007607">
    <property type="entry name" value="BacA/B"/>
</dbReference>